<dbReference type="InterPro" id="IPR029464">
    <property type="entry name" value="HSDR_N"/>
</dbReference>
<dbReference type="PIRSF" id="PIRSF035009">
    <property type="entry name" value="UCP035009_HSDR_N"/>
    <property type="match status" value="1"/>
</dbReference>
<dbReference type="AlphaFoldDB" id="A0A562TBZ2"/>
<dbReference type="RefSeq" id="WP_145709972.1">
    <property type="nucleotide sequence ID" value="NZ_BAAAFY010000001.1"/>
</dbReference>
<dbReference type="OrthoDB" id="9148007at2"/>
<dbReference type="EMBL" id="VLLG01000002">
    <property type="protein sequence ID" value="TWI90784.1"/>
    <property type="molecule type" value="Genomic_DNA"/>
</dbReference>
<dbReference type="InterPro" id="IPR017035">
    <property type="entry name" value="UCP035009_HsdR_All3000-type"/>
</dbReference>
<name>A0A562TBZ2_CHIJA</name>
<comment type="caution">
    <text evidence="3">The sequence shown here is derived from an EMBL/GenBank/DDBJ whole genome shotgun (WGS) entry which is preliminary data.</text>
</comment>
<reference evidence="3 4" key="1">
    <citation type="journal article" date="2013" name="Stand. Genomic Sci.">
        <title>Genomic Encyclopedia of Type Strains, Phase I: The one thousand microbial genomes (KMG-I) project.</title>
        <authorList>
            <person name="Kyrpides N.C."/>
            <person name="Woyke T."/>
            <person name="Eisen J.A."/>
            <person name="Garrity G."/>
            <person name="Lilburn T.G."/>
            <person name="Beck B.J."/>
            <person name="Whitman W.B."/>
            <person name="Hugenholtz P."/>
            <person name="Klenk H.P."/>
        </authorList>
    </citation>
    <scope>NUCLEOTIDE SEQUENCE [LARGE SCALE GENOMIC DNA]</scope>
    <source>
        <strain evidence="3 4">DSM 13484</strain>
    </source>
</reference>
<accession>A0A562TBZ2</accession>
<dbReference type="Pfam" id="PF13588">
    <property type="entry name" value="HSDR_N_2"/>
    <property type="match status" value="1"/>
</dbReference>
<feature type="compositionally biased region" description="Acidic residues" evidence="1">
    <location>
        <begin position="243"/>
        <end position="252"/>
    </location>
</feature>
<evidence type="ECO:0000256" key="1">
    <source>
        <dbReference type="SAM" id="MobiDB-lite"/>
    </source>
</evidence>
<dbReference type="Proteomes" id="UP000316778">
    <property type="component" value="Unassembled WGS sequence"/>
</dbReference>
<evidence type="ECO:0000313" key="3">
    <source>
        <dbReference type="EMBL" id="TWI90784.1"/>
    </source>
</evidence>
<feature type="domain" description="Type I restriction enzyme R protein N-terminal" evidence="2">
    <location>
        <begin position="24"/>
        <end position="119"/>
    </location>
</feature>
<evidence type="ECO:0000313" key="4">
    <source>
        <dbReference type="Proteomes" id="UP000316778"/>
    </source>
</evidence>
<evidence type="ECO:0000259" key="2">
    <source>
        <dbReference type="Pfam" id="PF13588"/>
    </source>
</evidence>
<organism evidence="3 4">
    <name type="scientific">Chitinophaga japonensis</name>
    <name type="common">Flexibacter japonensis</name>
    <dbReference type="NCBI Taxonomy" id="104662"/>
    <lineage>
        <taxon>Bacteria</taxon>
        <taxon>Pseudomonadati</taxon>
        <taxon>Bacteroidota</taxon>
        <taxon>Chitinophagia</taxon>
        <taxon>Chitinophagales</taxon>
        <taxon>Chitinophagaceae</taxon>
        <taxon>Chitinophaga</taxon>
    </lineage>
</organism>
<keyword evidence="4" id="KW-1185">Reference proteome</keyword>
<protein>
    <recommendedName>
        <fullName evidence="2">Type I restriction enzyme R protein N-terminal domain-containing protein</fullName>
    </recommendedName>
</protein>
<feature type="region of interest" description="Disordered" evidence="1">
    <location>
        <begin position="236"/>
        <end position="255"/>
    </location>
</feature>
<proteinExistence type="predicted"/>
<gene>
    <name evidence="3" type="ORF">LX66_0144</name>
</gene>
<sequence>MDFKDQLKQLGERVAKLKDQILTEEATKNAFVMPFIQCLGYDVFNPLEVVPEFIADIGIKKGEKVDYAIMKDSKPAILVECKHWSANLDPHDSQLFRYFHCTAARFSILTNGISYRLYTDLAEPNKMDEKPFFEFRIDDLKDMQVEKLKEFHKSYFDLEKIITTASELKYTNEIRNIILKELNEPTDDFTRFFAKQVYPTMVTAKVLEQFKGLVKRSFSQFINDAINERLKSALQVQQQQENQSEEAEPEASEEARIVTTEEELEAFYIVRAILRQSIDVKRVVHRDTQSYMGILMDDNNRKPICRLHFNGKKKTLTLFDNEGGEKVDIQLLDDIYKYSERLLNAAKRYDEVGEAVKENGVM</sequence>